<dbReference type="InterPro" id="IPR004013">
    <property type="entry name" value="PHP_dom"/>
</dbReference>
<dbReference type="GO" id="GO:0008270">
    <property type="term" value="F:zinc ion binding"/>
    <property type="evidence" value="ECO:0007669"/>
    <property type="project" value="TreeGrafter"/>
</dbReference>
<feature type="domain" description="Polymerase/histidinol phosphatase N-terminal" evidence="3">
    <location>
        <begin position="337"/>
        <end position="416"/>
    </location>
</feature>
<comment type="caution">
    <text evidence="5">The sequence shown here is derived from an EMBL/GenBank/DDBJ whole genome shotgun (WGS) entry which is preliminary data.</text>
</comment>
<evidence type="ECO:0000259" key="3">
    <source>
        <dbReference type="SMART" id="SM00481"/>
    </source>
</evidence>
<dbReference type="GO" id="GO:0003887">
    <property type="term" value="F:DNA-directed DNA polymerase activity"/>
    <property type="evidence" value="ECO:0007669"/>
    <property type="project" value="InterPro"/>
</dbReference>
<dbReference type="Gene3D" id="1.10.150.110">
    <property type="entry name" value="DNA polymerase beta, N-terminal domain-like"/>
    <property type="match status" value="1"/>
</dbReference>
<dbReference type="InterPro" id="IPR016195">
    <property type="entry name" value="Pol/histidinol_Pase-like"/>
</dbReference>
<dbReference type="GO" id="GO:0005829">
    <property type="term" value="C:cytosol"/>
    <property type="evidence" value="ECO:0007669"/>
    <property type="project" value="TreeGrafter"/>
</dbReference>
<dbReference type="Pfam" id="PF14791">
    <property type="entry name" value="DNA_pol_B_thumb"/>
    <property type="match status" value="1"/>
</dbReference>
<dbReference type="CDD" id="cd00141">
    <property type="entry name" value="NT_POLXc"/>
    <property type="match status" value="1"/>
</dbReference>
<dbReference type="PIRSF" id="PIRSF005047">
    <property type="entry name" value="UCP005047_YshC"/>
    <property type="match status" value="1"/>
</dbReference>
<evidence type="ECO:0000313" key="5">
    <source>
        <dbReference type="EMBL" id="PSL44039.1"/>
    </source>
</evidence>
<keyword evidence="2" id="KW-0548">Nucleotidyltransferase</keyword>
<sequence>MLNKKDIIAMLEDIATYMEIQGENTFKISAYRKAAQALERDERSLAEIDNPAALSGIGKGTAGVIQEYIDTGESSVLKELQAQVPEGLLPLLKLPGLGGKKIGRLYQELGVTSAEELEAACDHKEVQALSGFGAKSEEKILTALKEAGSRPERLPIAEMLPVAETVEQYLTEMDGITRWQRAGSLRRMEETVKDIDYIISTTDAATVREQLTSMPDIKEITADGETKVSLVLAKGYHIGVDFRLVTDEQFATTLHHFTGSKDHNVLMRQLAKGQDEKISEYGVENQATGDIQTFVDETAFYAHFGLHFIPPEARSGRDETEVFQSDYNVVAEADIVTDLHMHTTWSDGGFSIEEMVDAVRAKGYTHMAVTDHSKFLQVANGLNEERLRRQIEEVRRVNEEKQDIEVLAGTEMDIRPDGTLDFSDDLLKELDFVIASIHSAFSQTQEELHHRLEQALSNPHVHMIAHPTGRLIGARSGYDIDVEWLMKRAAETNTVLELNANPNRLDLNAYWLRQAEAAGVMIAVNTDAHKVDMLEHMSAGVGMARKALLKPEQIVNTWTYETLRRWLAKD</sequence>
<keyword evidence="6" id="KW-1185">Reference proteome</keyword>
<dbReference type="InterPro" id="IPR027421">
    <property type="entry name" value="DNA_pol_lamdba_lyase_dom_sf"/>
</dbReference>
<evidence type="ECO:0000313" key="6">
    <source>
        <dbReference type="Proteomes" id="UP000242310"/>
    </source>
</evidence>
<proteinExistence type="predicted"/>
<dbReference type="FunFam" id="3.20.20.140:FF:000047">
    <property type="entry name" value="PHP domain-containing protein"/>
    <property type="match status" value="1"/>
</dbReference>
<dbReference type="Gene3D" id="3.20.20.140">
    <property type="entry name" value="Metal-dependent hydrolases"/>
    <property type="match status" value="1"/>
</dbReference>
<dbReference type="NCBIfam" id="NF006375">
    <property type="entry name" value="PRK08609.1"/>
    <property type="match status" value="1"/>
</dbReference>
<dbReference type="Gene3D" id="3.30.210.10">
    <property type="entry name" value="DNA polymerase, thumb domain"/>
    <property type="match status" value="1"/>
</dbReference>
<dbReference type="GO" id="GO:0042578">
    <property type="term" value="F:phosphoric ester hydrolase activity"/>
    <property type="evidence" value="ECO:0007669"/>
    <property type="project" value="TreeGrafter"/>
</dbReference>
<dbReference type="Gene3D" id="3.30.460.10">
    <property type="entry name" value="Beta Polymerase, domain 2"/>
    <property type="match status" value="1"/>
</dbReference>
<dbReference type="SUPFAM" id="SSF158702">
    <property type="entry name" value="Sec63 N-terminal domain-like"/>
    <property type="match status" value="1"/>
</dbReference>
<dbReference type="PANTHER" id="PTHR36928">
    <property type="entry name" value="PHOSPHATASE YCDX-RELATED"/>
    <property type="match status" value="1"/>
</dbReference>
<dbReference type="InterPro" id="IPR037160">
    <property type="entry name" value="DNA_Pol_thumb_sf"/>
</dbReference>
<accession>A0A2P8HCS8</accession>
<dbReference type="InterPro" id="IPR022311">
    <property type="entry name" value="PolX-like"/>
</dbReference>
<dbReference type="Pfam" id="PF14520">
    <property type="entry name" value="HHH_5"/>
    <property type="match status" value="1"/>
</dbReference>
<feature type="domain" description="DNA-directed DNA polymerase X" evidence="4">
    <location>
        <begin position="1"/>
        <end position="315"/>
    </location>
</feature>
<dbReference type="Proteomes" id="UP000242310">
    <property type="component" value="Unassembled WGS sequence"/>
</dbReference>
<dbReference type="GO" id="GO:0003677">
    <property type="term" value="F:DNA binding"/>
    <property type="evidence" value="ECO:0007669"/>
    <property type="project" value="InterPro"/>
</dbReference>
<dbReference type="InterPro" id="IPR003141">
    <property type="entry name" value="Pol/His_phosphatase_N"/>
</dbReference>
<protein>
    <submittedName>
        <fullName evidence="5">DNA polymerase (Family 10)</fullName>
    </submittedName>
</protein>
<evidence type="ECO:0000256" key="2">
    <source>
        <dbReference type="ARBA" id="ARBA00022695"/>
    </source>
</evidence>
<dbReference type="SUPFAM" id="SSF47802">
    <property type="entry name" value="DNA polymerase beta, N-terminal domain-like"/>
    <property type="match status" value="1"/>
</dbReference>
<organism evidence="5 6">
    <name type="scientific">Salsuginibacillus halophilus</name>
    <dbReference type="NCBI Taxonomy" id="517424"/>
    <lineage>
        <taxon>Bacteria</taxon>
        <taxon>Bacillati</taxon>
        <taxon>Bacillota</taxon>
        <taxon>Bacilli</taxon>
        <taxon>Bacillales</taxon>
        <taxon>Bacillaceae</taxon>
        <taxon>Salsuginibacillus</taxon>
    </lineage>
</organism>
<evidence type="ECO:0000256" key="1">
    <source>
        <dbReference type="ARBA" id="ARBA00022679"/>
    </source>
</evidence>
<name>A0A2P8HCS8_9BACI</name>
<dbReference type="InterPro" id="IPR002054">
    <property type="entry name" value="DNA-dir_DNA_pol_X"/>
</dbReference>
<dbReference type="Gene3D" id="1.10.150.20">
    <property type="entry name" value="5' to 3' exonuclease, C-terminal subdomain"/>
    <property type="match status" value="1"/>
</dbReference>
<dbReference type="CDD" id="cd07436">
    <property type="entry name" value="PHP_PolX"/>
    <property type="match status" value="1"/>
</dbReference>
<dbReference type="Pfam" id="PF02811">
    <property type="entry name" value="PHP"/>
    <property type="match status" value="1"/>
</dbReference>
<dbReference type="EMBL" id="PYAV01000009">
    <property type="protein sequence ID" value="PSL44039.1"/>
    <property type="molecule type" value="Genomic_DNA"/>
</dbReference>
<evidence type="ECO:0000259" key="4">
    <source>
        <dbReference type="SMART" id="SM00483"/>
    </source>
</evidence>
<dbReference type="SMART" id="SM00481">
    <property type="entry name" value="POLIIIAc"/>
    <property type="match status" value="1"/>
</dbReference>
<dbReference type="InterPro" id="IPR043519">
    <property type="entry name" value="NT_sf"/>
</dbReference>
<dbReference type="Pfam" id="PF14716">
    <property type="entry name" value="HHH_8"/>
    <property type="match status" value="1"/>
</dbReference>
<dbReference type="InterPro" id="IPR050243">
    <property type="entry name" value="PHP_phosphatase"/>
</dbReference>
<dbReference type="SUPFAM" id="SSF89550">
    <property type="entry name" value="PHP domain-like"/>
    <property type="match status" value="1"/>
</dbReference>
<dbReference type="InterPro" id="IPR029398">
    <property type="entry name" value="PolB_thumb"/>
</dbReference>
<dbReference type="AlphaFoldDB" id="A0A2P8HCS8"/>
<dbReference type="SMART" id="SM00483">
    <property type="entry name" value="POLXc"/>
    <property type="match status" value="1"/>
</dbReference>
<dbReference type="PANTHER" id="PTHR36928:SF1">
    <property type="entry name" value="PHOSPHATASE YCDX-RELATED"/>
    <property type="match status" value="1"/>
</dbReference>
<dbReference type="SUPFAM" id="SSF81301">
    <property type="entry name" value="Nucleotidyltransferase"/>
    <property type="match status" value="1"/>
</dbReference>
<keyword evidence="1" id="KW-0808">Transferase</keyword>
<dbReference type="InterPro" id="IPR047967">
    <property type="entry name" value="PolX_PHP"/>
</dbReference>
<gene>
    <name evidence="5" type="ORF">B0H94_10998</name>
</gene>
<dbReference type="InterPro" id="IPR010996">
    <property type="entry name" value="HHH_MUS81"/>
</dbReference>
<reference evidence="5 6" key="1">
    <citation type="submission" date="2018-03" db="EMBL/GenBank/DDBJ databases">
        <title>Genomic Encyclopedia of Type Strains, Phase III (KMG-III): the genomes of soil and plant-associated and newly described type strains.</title>
        <authorList>
            <person name="Whitman W."/>
        </authorList>
    </citation>
    <scope>NUCLEOTIDE SEQUENCE [LARGE SCALE GENOMIC DNA]</scope>
    <source>
        <strain evidence="5 6">CGMCC 1.07653</strain>
    </source>
</reference>